<evidence type="ECO:0000256" key="5">
    <source>
        <dbReference type="ARBA" id="ARBA00022825"/>
    </source>
</evidence>
<gene>
    <name evidence="9" type="primary">exhC</name>
</gene>
<proteinExistence type="evidence at protein level"/>
<dbReference type="InterPro" id="IPR043504">
    <property type="entry name" value="Peptidase_S1_PA_chymotrypsin"/>
</dbReference>
<evidence type="ECO:0000256" key="1">
    <source>
        <dbReference type="ARBA" id="ARBA00008764"/>
    </source>
</evidence>
<dbReference type="InterPro" id="IPR008256">
    <property type="entry name" value="Peptidase_S1B"/>
</dbReference>
<dbReference type="InterPro" id="IPR009003">
    <property type="entry name" value="Peptidase_S1_PA"/>
</dbReference>
<dbReference type="InterPro" id="IPR028301">
    <property type="entry name" value="V8_his_AS"/>
</dbReference>
<feature type="active site" description="Charge relay system" evidence="7">
    <location>
        <position position="231"/>
    </location>
</feature>
<evidence type="ECO:0000256" key="3">
    <source>
        <dbReference type="ARBA" id="ARBA00022729"/>
    </source>
</evidence>
<sequence>MHSKLLSKSVIVLSAMFASYNLYATEIQPINNVALADEESDLKDHRDKWNKYYGVSPDQLSKDLFDKVSPEQIKNSPYQSVGRLNVQGEAVATGVFIGKNTVVTNHHIAKEAKNNPSKIIFSPGRHADESNTGTVLPHGTFEASEIIDAPFGTGVDISVIIFKPNAEGKSIGDVIKAADLGNSNSLKKGDTANLIGYPYDFDSKNMYRSQVEFQSTDFGLKYYGYTVPGNSGSGIFNSEGKFVGLHIGKAKHINSQNEINYAVSFNDFLIRDLKQLIK</sequence>
<keyword evidence="10 11" id="KW-0002">3D-structure</keyword>
<keyword evidence="6" id="KW-0843">Virulence</keyword>
<evidence type="ECO:0000256" key="6">
    <source>
        <dbReference type="ARBA" id="ARBA00023026"/>
    </source>
</evidence>
<dbReference type="SUPFAM" id="SSF50494">
    <property type="entry name" value="Trypsin-like serine proteases"/>
    <property type="match status" value="1"/>
</dbReference>
<evidence type="ECO:0007829" key="10">
    <source>
        <dbReference type="PDB" id="8T3I"/>
    </source>
</evidence>
<evidence type="ECO:0007829" key="11">
    <source>
        <dbReference type="PDB" id="8T3J"/>
    </source>
</evidence>
<feature type="chain" id="PRO_5039761385" description="Serine protease" evidence="8">
    <location>
        <begin position="25"/>
        <end position="278"/>
    </location>
</feature>
<evidence type="ECO:0000256" key="4">
    <source>
        <dbReference type="ARBA" id="ARBA00022801"/>
    </source>
</evidence>
<dbReference type="InterPro" id="IPR008353">
    <property type="entry name" value="Peptidase_S1B_tx"/>
</dbReference>
<dbReference type="GO" id="GO:0004252">
    <property type="term" value="F:serine-type endopeptidase activity"/>
    <property type="evidence" value="ECO:0007669"/>
    <property type="project" value="InterPro"/>
</dbReference>
<organism evidence="9">
    <name type="scientific">Mammaliicoccus sciuri</name>
    <name type="common">Staphylococcus sciuri</name>
    <dbReference type="NCBI Taxonomy" id="1296"/>
    <lineage>
        <taxon>Bacteria</taxon>
        <taxon>Bacillati</taxon>
        <taxon>Bacillota</taxon>
        <taxon>Bacilli</taxon>
        <taxon>Bacillales</taxon>
        <taxon>Staphylococcaceae</taxon>
        <taxon>Mammaliicoccus</taxon>
    </lineage>
</organism>
<dbReference type="PRINTS" id="PR00839">
    <property type="entry name" value="V8PROTEASE"/>
</dbReference>
<comment type="similarity">
    <text evidence="1 8">Belongs to the peptidase S1B family.</text>
</comment>
<dbReference type="SMR" id="F6M8N2"/>
<protein>
    <recommendedName>
        <fullName evidence="8">Serine protease</fullName>
        <ecNumber evidence="8">3.4.21.-</ecNumber>
    </recommendedName>
</protein>
<dbReference type="PROSITE" id="PS00673">
    <property type="entry name" value="V8_SER"/>
    <property type="match status" value="1"/>
</dbReference>
<reference evidence="9" key="1">
    <citation type="journal article" date="2011" name="Can. J. Microbiol.">
        <title>Staphylococcus sciuri exfoliative toxin C is a dimer that modulates macrophage functions.</title>
        <authorList>
            <person name="Li H."/>
            <person name="Li X."/>
            <person name="Lu Y."/>
            <person name="Wang X."/>
            <person name="Zheng S.J."/>
        </authorList>
    </citation>
    <scope>NUCLEOTIDE SEQUENCE</scope>
    <source>
        <strain evidence="9">HBXX06</strain>
    </source>
</reference>
<feature type="active site" description="Charge relay system" evidence="7">
    <location>
        <position position="156"/>
    </location>
</feature>
<keyword evidence="5 8" id="KW-0720">Serine protease</keyword>
<dbReference type="PANTHER" id="PTHR15462:SF8">
    <property type="entry name" value="SERINE PROTEASE"/>
    <property type="match status" value="1"/>
</dbReference>
<evidence type="ECO:0000313" key="9">
    <source>
        <dbReference type="EMBL" id="AEF13380.1"/>
    </source>
</evidence>
<feature type="active site" description="Charge relay system" evidence="7">
    <location>
        <position position="107"/>
    </location>
</feature>
<dbReference type="Gene3D" id="2.40.10.10">
    <property type="entry name" value="Trypsin-like serine proteases"/>
    <property type="match status" value="2"/>
</dbReference>
<dbReference type="InterPro" id="IPR000126">
    <property type="entry name" value="V8_ser_AS"/>
</dbReference>
<keyword evidence="4 8" id="KW-0378">Hydrolase</keyword>
<dbReference type="InterPro" id="IPR050966">
    <property type="entry name" value="Glutamyl_endopeptidase"/>
</dbReference>
<dbReference type="PROSITE" id="PS00672">
    <property type="entry name" value="V8_HIS"/>
    <property type="match status" value="1"/>
</dbReference>
<evidence type="ECO:0000256" key="2">
    <source>
        <dbReference type="ARBA" id="ARBA00022670"/>
    </source>
</evidence>
<dbReference type="EMBL" id="JF755400">
    <property type="protein sequence ID" value="AEF13380.1"/>
    <property type="molecule type" value="Genomic_DNA"/>
</dbReference>
<dbReference type="MEROPS" id="S01.450"/>
<dbReference type="AlphaFoldDB" id="F6M8N2"/>
<dbReference type="EC" id="3.4.21.-" evidence="8"/>
<accession>F6M8N2</accession>
<reference evidence="10 11" key="2">
    <citation type="journal article" date="2024" name="Int. J. Biol. Macromol.">
        <title>Necrotic activity of ExhC from Mammaliicoccus sciuri is mediated by specific amino acid residues.</title>
        <authorList>
            <person name="Gismene C."/>
            <person name="Gonzalez J.E.H."/>
            <person name="de Freitas Calmon M."/>
            <person name="Nascimento A.F.Z."/>
            <person name="Santisteban A.R.N."/>
            <person name="Calil F.A."/>
            <person name="da Silva A.D.T."/>
            <person name="Rahal P."/>
            <person name="Goes R.M."/>
            <person name="Arni R.K."/>
            <person name="Mariutti R.B."/>
        </authorList>
    </citation>
    <scope>X-RAY CRYSTALLOGRAPHY (1.57 ANGSTROMS) OF 37-278</scope>
</reference>
<feature type="signal peptide" evidence="8">
    <location>
        <begin position="1"/>
        <end position="24"/>
    </location>
</feature>
<dbReference type="PRINTS" id="PR01774">
    <property type="entry name" value="EXFOLTOXIN"/>
</dbReference>
<dbReference type="Pfam" id="PF13365">
    <property type="entry name" value="Trypsin_2"/>
    <property type="match status" value="1"/>
</dbReference>
<dbReference type="PDB" id="8T3I">
    <property type="method" value="X-ray"/>
    <property type="resolution" value="1.57 A"/>
    <property type="chains" value="A/B=37-278"/>
</dbReference>
<keyword evidence="3 8" id="KW-0732">Signal</keyword>
<dbReference type="PDB" id="8T3J">
    <property type="method" value="X-ray"/>
    <property type="resolution" value="2.71 A"/>
    <property type="chains" value="A/B/C=37-278"/>
</dbReference>
<evidence type="ECO:0000256" key="8">
    <source>
        <dbReference type="RuleBase" id="RU004296"/>
    </source>
</evidence>
<keyword evidence="2 8" id="KW-0645">Protease</keyword>
<dbReference type="GO" id="GO:0006508">
    <property type="term" value="P:proteolysis"/>
    <property type="evidence" value="ECO:0007669"/>
    <property type="project" value="UniProtKB-KW"/>
</dbReference>
<dbReference type="PANTHER" id="PTHR15462">
    <property type="entry name" value="SERINE PROTEASE"/>
    <property type="match status" value="1"/>
</dbReference>
<name>F6M8N2_MAMSC</name>
<evidence type="ECO:0000256" key="7">
    <source>
        <dbReference type="PIRSR" id="PIRSR608256-1"/>
    </source>
</evidence>